<keyword evidence="2" id="KW-0812">Transmembrane</keyword>
<keyword evidence="2" id="KW-0472">Membrane</keyword>
<dbReference type="Proteomes" id="UP000599109">
    <property type="component" value="Unassembled WGS sequence"/>
</dbReference>
<evidence type="ECO:0000313" key="4">
    <source>
        <dbReference type="Proteomes" id="UP000599109"/>
    </source>
</evidence>
<evidence type="ECO:0000256" key="2">
    <source>
        <dbReference type="SAM" id="Phobius"/>
    </source>
</evidence>
<dbReference type="AlphaFoldDB" id="A0A937CSE8"/>
<keyword evidence="4" id="KW-1185">Reference proteome</keyword>
<gene>
    <name evidence="3" type="ORF">JJ685_02565</name>
</gene>
<organism evidence="3 4">
    <name type="scientific">Ramlibacter monticola</name>
    <dbReference type="NCBI Taxonomy" id="1926872"/>
    <lineage>
        <taxon>Bacteria</taxon>
        <taxon>Pseudomonadati</taxon>
        <taxon>Pseudomonadota</taxon>
        <taxon>Betaproteobacteria</taxon>
        <taxon>Burkholderiales</taxon>
        <taxon>Comamonadaceae</taxon>
        <taxon>Ramlibacter</taxon>
    </lineage>
</organism>
<feature type="region of interest" description="Disordered" evidence="1">
    <location>
        <begin position="54"/>
        <end position="80"/>
    </location>
</feature>
<dbReference type="EMBL" id="JAEQNE010000001">
    <property type="protein sequence ID" value="MBL0390017.1"/>
    <property type="molecule type" value="Genomic_DNA"/>
</dbReference>
<sequence length="240" mass="26350">MEETLYHVVLEGRRLGPYDRRTIVGMRVRKTLTSTHVLECTDGARLTVAELLRGTLPASPPPEPEPEPEPPSPEPAASAQGVRISSYSVIQATHAADLLEVAGRGYAVPAFKGEVEVRVQTRVLRLAGRFRDRQGWKEDRVKFPLQDIIHARLQGSIVELGVRPPSGEGLQRLRLDLHTPQAACELAESLPHTVPWPGSEPLAGASPSARRKGRKMRWSALAGGVLAMFAALAWVWMQRA</sequence>
<dbReference type="RefSeq" id="WP_201672596.1">
    <property type="nucleotide sequence ID" value="NZ_JAEQNE010000001.1"/>
</dbReference>
<name>A0A937CSE8_9BURK</name>
<protein>
    <submittedName>
        <fullName evidence="3">Uncharacterized protein</fullName>
    </submittedName>
</protein>
<accession>A0A937CSE8</accession>
<evidence type="ECO:0000313" key="3">
    <source>
        <dbReference type="EMBL" id="MBL0390017.1"/>
    </source>
</evidence>
<evidence type="ECO:0000256" key="1">
    <source>
        <dbReference type="SAM" id="MobiDB-lite"/>
    </source>
</evidence>
<feature type="transmembrane region" description="Helical" evidence="2">
    <location>
        <begin position="218"/>
        <end position="237"/>
    </location>
</feature>
<reference evidence="3 4" key="1">
    <citation type="journal article" date="2017" name="Int. J. Syst. Evol. Microbiol.">
        <title>Ramlibacter monticola sp. nov., isolated from forest soil.</title>
        <authorList>
            <person name="Chaudhary D.K."/>
            <person name="Kim J."/>
        </authorList>
    </citation>
    <scope>NUCLEOTIDE SEQUENCE [LARGE SCALE GENOMIC DNA]</scope>
    <source>
        <strain evidence="3 4">KACC 19175</strain>
    </source>
</reference>
<keyword evidence="2" id="KW-1133">Transmembrane helix</keyword>
<comment type="caution">
    <text evidence="3">The sequence shown here is derived from an EMBL/GenBank/DDBJ whole genome shotgun (WGS) entry which is preliminary data.</text>
</comment>
<feature type="compositionally biased region" description="Pro residues" evidence="1">
    <location>
        <begin position="58"/>
        <end position="74"/>
    </location>
</feature>
<proteinExistence type="predicted"/>